<name>A0A1V9Z7C1_ACHHY</name>
<feature type="non-terminal residue" evidence="2">
    <location>
        <position position="294"/>
    </location>
</feature>
<feature type="compositionally biased region" description="Basic residues" evidence="1">
    <location>
        <begin position="174"/>
        <end position="185"/>
    </location>
</feature>
<sequence length="294" mass="31723">MVAADVLRSTLARLLPDMDARTVTLSALMKALAQELQVAPGDLKAVKATVKGLVGEMLHLCSNDASPVKAAPACKSPDDDDDEAPKKAAPSKVKRVVVESDESEPERTVREPEPDNDSASESDSDAPQRKKKVTAKRRQVVASSDDDDAIPPKKPAAKGRRKPAASSEEDSPPSKKRKSVAKKASKPSSPKASKPKDAGWASDGLEQLKLLARTAGVLAPAIYKKIREAPSLQAAEDVVRDRLREAHVRWTGTYPGKHDIAAMKKKRDLARELDGMDTSLIIDDGPRRPRRARG</sequence>
<proteinExistence type="predicted"/>
<evidence type="ECO:0000313" key="2">
    <source>
        <dbReference type="EMBL" id="OQR93841.1"/>
    </source>
</evidence>
<feature type="region of interest" description="Disordered" evidence="1">
    <location>
        <begin position="67"/>
        <end position="200"/>
    </location>
</feature>
<comment type="caution">
    <text evidence="2">The sequence shown here is derived from an EMBL/GenBank/DDBJ whole genome shotgun (WGS) entry which is preliminary data.</text>
</comment>
<feature type="compositionally biased region" description="Acidic residues" evidence="1">
    <location>
        <begin position="114"/>
        <end position="124"/>
    </location>
</feature>
<dbReference type="OrthoDB" id="514832at2759"/>
<protein>
    <recommendedName>
        <fullName evidence="4">DEK C-terminal domain-containing protein</fullName>
    </recommendedName>
</protein>
<dbReference type="EMBL" id="JNBR01000393">
    <property type="protein sequence ID" value="OQR93841.1"/>
    <property type="molecule type" value="Genomic_DNA"/>
</dbReference>
<reference evidence="2 3" key="1">
    <citation type="journal article" date="2014" name="Genome Biol. Evol.">
        <title>The secreted proteins of Achlya hypogyna and Thraustotheca clavata identify the ancestral oomycete secretome and reveal gene acquisitions by horizontal gene transfer.</title>
        <authorList>
            <person name="Misner I."/>
            <person name="Blouin N."/>
            <person name="Leonard G."/>
            <person name="Richards T.A."/>
            <person name="Lane C.E."/>
        </authorList>
    </citation>
    <scope>NUCLEOTIDE SEQUENCE [LARGE SCALE GENOMIC DNA]</scope>
    <source>
        <strain evidence="2 3">ATCC 48635</strain>
    </source>
</reference>
<evidence type="ECO:0008006" key="4">
    <source>
        <dbReference type="Google" id="ProtNLM"/>
    </source>
</evidence>
<evidence type="ECO:0000256" key="1">
    <source>
        <dbReference type="SAM" id="MobiDB-lite"/>
    </source>
</evidence>
<gene>
    <name evidence="2" type="ORF">ACHHYP_02192</name>
</gene>
<keyword evidence="3" id="KW-1185">Reference proteome</keyword>
<dbReference type="STRING" id="1202772.A0A1V9Z7C1"/>
<organism evidence="2 3">
    <name type="scientific">Achlya hypogyna</name>
    <name type="common">Oomycete</name>
    <name type="synonym">Protoachlya hypogyna</name>
    <dbReference type="NCBI Taxonomy" id="1202772"/>
    <lineage>
        <taxon>Eukaryota</taxon>
        <taxon>Sar</taxon>
        <taxon>Stramenopiles</taxon>
        <taxon>Oomycota</taxon>
        <taxon>Saprolegniomycetes</taxon>
        <taxon>Saprolegniales</taxon>
        <taxon>Achlyaceae</taxon>
        <taxon>Achlya</taxon>
    </lineage>
</organism>
<dbReference type="AlphaFoldDB" id="A0A1V9Z7C1"/>
<evidence type="ECO:0000313" key="3">
    <source>
        <dbReference type="Proteomes" id="UP000243579"/>
    </source>
</evidence>
<dbReference type="Proteomes" id="UP000243579">
    <property type="component" value="Unassembled WGS sequence"/>
</dbReference>
<accession>A0A1V9Z7C1</accession>
<feature type="compositionally biased region" description="Basic residues" evidence="1">
    <location>
        <begin position="129"/>
        <end position="139"/>
    </location>
</feature>